<evidence type="ECO:0000256" key="9">
    <source>
        <dbReference type="HAMAP-Rule" id="MF_00183"/>
    </source>
</evidence>
<dbReference type="InterPro" id="IPR026877">
    <property type="entry name" value="DXPR_C"/>
</dbReference>
<feature type="binding site" evidence="9">
    <location>
        <position position="22"/>
    </location>
    <ligand>
        <name>NADPH</name>
        <dbReference type="ChEBI" id="CHEBI:57783"/>
    </ligand>
</feature>
<evidence type="ECO:0000256" key="5">
    <source>
        <dbReference type="ARBA" id="ARBA00023002"/>
    </source>
</evidence>
<dbReference type="GO" id="GO:0030145">
    <property type="term" value="F:manganese ion binding"/>
    <property type="evidence" value="ECO:0007669"/>
    <property type="project" value="TreeGrafter"/>
</dbReference>
<evidence type="ECO:0000313" key="13">
    <source>
        <dbReference type="EMBL" id="PJJ79287.1"/>
    </source>
</evidence>
<keyword evidence="7 9" id="KW-0414">Isoprene biosynthesis</keyword>
<accession>A0A2H9VLR6</accession>
<dbReference type="PANTHER" id="PTHR30525">
    <property type="entry name" value="1-DEOXY-D-XYLULOSE 5-PHOSPHATE REDUCTOISOMERASE"/>
    <property type="match status" value="1"/>
</dbReference>
<keyword evidence="3 9" id="KW-0479">Metal-binding</keyword>
<dbReference type="HAMAP" id="MF_00183">
    <property type="entry name" value="DXP_reductoisom"/>
    <property type="match status" value="1"/>
</dbReference>
<feature type="binding site" evidence="9">
    <location>
        <position position="207"/>
    </location>
    <ligand>
        <name>1-deoxy-D-xylulose 5-phosphate</name>
        <dbReference type="ChEBI" id="CHEBI:57792"/>
    </ligand>
</feature>
<dbReference type="InterPro" id="IPR013644">
    <property type="entry name" value="DXP_reductoisomerase_C"/>
</dbReference>
<organism evidence="13 14">
    <name type="scientific">Mucilaginibacter auburnensis</name>
    <dbReference type="NCBI Taxonomy" id="1457233"/>
    <lineage>
        <taxon>Bacteria</taxon>
        <taxon>Pseudomonadati</taxon>
        <taxon>Bacteroidota</taxon>
        <taxon>Sphingobacteriia</taxon>
        <taxon>Sphingobacteriales</taxon>
        <taxon>Sphingobacteriaceae</taxon>
        <taxon>Mucilaginibacter</taxon>
    </lineage>
</organism>
<dbReference type="InterPro" id="IPR013512">
    <property type="entry name" value="DXP_reductoisomerase_N"/>
</dbReference>
<evidence type="ECO:0000256" key="4">
    <source>
        <dbReference type="ARBA" id="ARBA00022857"/>
    </source>
</evidence>
<feature type="binding site" evidence="9">
    <location>
        <position position="213"/>
    </location>
    <ligand>
        <name>NADPH</name>
        <dbReference type="ChEBI" id="CHEBI:57783"/>
    </ligand>
</feature>
<gene>
    <name evidence="9" type="primary">dxr</name>
    <name evidence="13" type="ORF">CLV57_2419</name>
</gene>
<feature type="domain" description="DXP reductoisomerase C-terminal" evidence="12">
    <location>
        <begin position="269"/>
        <end position="384"/>
    </location>
</feature>
<dbReference type="Gene3D" id="3.40.50.720">
    <property type="entry name" value="NAD(P)-binding Rossmann-like Domain"/>
    <property type="match status" value="1"/>
</dbReference>
<feature type="domain" description="1-deoxy-D-xylulose 5-phosphate reductoisomerase N-terminal" evidence="10">
    <location>
        <begin position="14"/>
        <end position="140"/>
    </location>
</feature>
<feature type="binding site" evidence="9">
    <location>
        <position position="229"/>
    </location>
    <ligand>
        <name>1-deoxy-D-xylulose 5-phosphate</name>
        <dbReference type="ChEBI" id="CHEBI:57792"/>
    </ligand>
</feature>
<feature type="binding site" evidence="9">
    <location>
        <position position="229"/>
    </location>
    <ligand>
        <name>Mn(2+)</name>
        <dbReference type="ChEBI" id="CHEBI:29035"/>
    </ligand>
</feature>
<dbReference type="RefSeq" id="WP_245857025.1">
    <property type="nucleotide sequence ID" value="NZ_PGFJ01000002.1"/>
</dbReference>
<dbReference type="EMBL" id="PGFJ01000002">
    <property type="protein sequence ID" value="PJJ79287.1"/>
    <property type="molecule type" value="Genomic_DNA"/>
</dbReference>
<name>A0A2H9VLR6_9SPHI</name>
<feature type="binding site" evidence="9">
    <location>
        <position position="159"/>
    </location>
    <ligand>
        <name>1-deoxy-D-xylulose 5-phosphate</name>
        <dbReference type="ChEBI" id="CHEBI:57792"/>
    </ligand>
</feature>
<dbReference type="Pfam" id="PF02670">
    <property type="entry name" value="DXP_reductoisom"/>
    <property type="match status" value="1"/>
</dbReference>
<evidence type="ECO:0000256" key="8">
    <source>
        <dbReference type="ARBA" id="ARBA00048543"/>
    </source>
</evidence>
<feature type="binding site" evidence="9">
    <location>
        <position position="20"/>
    </location>
    <ligand>
        <name>NADPH</name>
        <dbReference type="ChEBI" id="CHEBI:57783"/>
    </ligand>
</feature>
<dbReference type="GO" id="GO:0051484">
    <property type="term" value="P:isopentenyl diphosphate biosynthetic process, methylerythritol 4-phosphate pathway involved in terpenoid biosynthetic process"/>
    <property type="evidence" value="ECO:0007669"/>
    <property type="project" value="UniProtKB-ARBA"/>
</dbReference>
<protein>
    <recommendedName>
        <fullName evidence="9">1-deoxy-D-xylulose 5-phosphate reductoisomerase</fullName>
        <shortName evidence="9">DXP reductoisomerase</shortName>
        <ecNumber evidence="9">1.1.1.267</ecNumber>
    </recommendedName>
    <alternativeName>
        <fullName evidence="9">1-deoxyxylulose-5-phosphate reductoisomerase</fullName>
    </alternativeName>
    <alternativeName>
        <fullName evidence="9">2-C-methyl-D-erythritol 4-phosphate synthase</fullName>
    </alternativeName>
</protein>
<dbReference type="GO" id="GO:0016853">
    <property type="term" value="F:isomerase activity"/>
    <property type="evidence" value="ECO:0007669"/>
    <property type="project" value="UniProtKB-KW"/>
</dbReference>
<evidence type="ECO:0000256" key="6">
    <source>
        <dbReference type="ARBA" id="ARBA00023211"/>
    </source>
</evidence>
<feature type="binding site" evidence="9">
    <location>
        <position position="48"/>
    </location>
    <ligand>
        <name>NADPH</name>
        <dbReference type="ChEBI" id="CHEBI:57783"/>
    </ligand>
</feature>
<dbReference type="InterPro" id="IPR036169">
    <property type="entry name" value="DXPR_C_sf"/>
</dbReference>
<feature type="binding site" evidence="9">
    <location>
        <position position="134"/>
    </location>
    <ligand>
        <name>NADPH</name>
        <dbReference type="ChEBI" id="CHEBI:57783"/>
    </ligand>
</feature>
<feature type="binding site" evidence="9">
    <location>
        <position position="225"/>
    </location>
    <ligand>
        <name>1-deoxy-D-xylulose 5-phosphate</name>
        <dbReference type="ChEBI" id="CHEBI:57792"/>
    </ligand>
</feature>
<dbReference type="SUPFAM" id="SSF55347">
    <property type="entry name" value="Glyceraldehyde-3-phosphate dehydrogenase-like, C-terminal domain"/>
    <property type="match status" value="1"/>
</dbReference>
<feature type="binding site" evidence="9">
    <location>
        <position position="220"/>
    </location>
    <ligand>
        <name>1-deoxy-D-xylulose 5-phosphate</name>
        <dbReference type="ChEBI" id="CHEBI:57792"/>
    </ligand>
</feature>
<keyword evidence="13" id="KW-0413">Isomerase</keyword>
<keyword evidence="9" id="KW-0460">Magnesium</keyword>
<evidence type="ECO:0000259" key="11">
    <source>
        <dbReference type="Pfam" id="PF08436"/>
    </source>
</evidence>
<dbReference type="Gene3D" id="1.10.1740.10">
    <property type="match status" value="1"/>
</dbReference>
<comment type="pathway">
    <text evidence="1 9">Isoprenoid biosynthesis; isopentenyl diphosphate biosynthesis via DXP pathway; isopentenyl diphosphate from 1-deoxy-D-xylulose 5-phosphate: step 1/6.</text>
</comment>
<feature type="binding site" evidence="9">
    <location>
        <position position="23"/>
    </location>
    <ligand>
        <name>NADPH</name>
        <dbReference type="ChEBI" id="CHEBI:57783"/>
    </ligand>
</feature>
<evidence type="ECO:0000259" key="10">
    <source>
        <dbReference type="Pfam" id="PF02670"/>
    </source>
</evidence>
<keyword evidence="6 9" id="KW-0464">Manganese</keyword>
<dbReference type="PANTHER" id="PTHR30525:SF0">
    <property type="entry name" value="1-DEOXY-D-XYLULOSE 5-PHOSPHATE REDUCTOISOMERASE, CHLOROPLASTIC"/>
    <property type="match status" value="1"/>
</dbReference>
<feature type="binding site" evidence="9">
    <location>
        <position position="132"/>
    </location>
    <ligand>
        <name>NADPH</name>
        <dbReference type="ChEBI" id="CHEBI:57783"/>
    </ligand>
</feature>
<feature type="binding site" evidence="9">
    <location>
        <position position="158"/>
    </location>
    <ligand>
        <name>Mn(2+)</name>
        <dbReference type="ChEBI" id="CHEBI:29035"/>
    </ligand>
</feature>
<comment type="function">
    <text evidence="9">Catalyzes the NADPH-dependent rearrangement and reduction of 1-deoxy-D-xylulose-5-phosphate (DXP) to 2-C-methyl-D-erythritol 4-phosphate (MEP).</text>
</comment>
<dbReference type="InterPro" id="IPR003821">
    <property type="entry name" value="DXP_reductoisomerase"/>
</dbReference>
<feature type="binding site" evidence="9">
    <location>
        <position position="160"/>
    </location>
    <ligand>
        <name>Mn(2+)</name>
        <dbReference type="ChEBI" id="CHEBI:29035"/>
    </ligand>
</feature>
<sequence>MIGEYITLNNPKNIAILGSTGSIGTQALEVIAENPSLFKAFLITANSNAYLLIQQALQFKPQHVVICDESKYAEVKQALAHTDTQVSAGINAIIEAVTHPEIDIVLTAMVGFAGLQPTIAAIKAVKTIALANKETLVVAGELITDLAKKHNVKILPVDSEHSAIYQCLVGEEYNKIEKLILTASGGPFRGRDAAYLADVTREHALKHPNWVMGAKITIDSATLMNKGLEVIEAKWLFDVSNEQIDVIVHPQSIIHSMVQFQDGSIKAQMGLPDMKLPIQYALAYPERLQNNFKRFDFTDYHNLSFEKPDTTTFRNLALAFEALDKGGNMPCVINAANEVAVAAFLTDGVGFLQISEVIENCMKHIAYVERPTLDDYLNTDRETRIFAQNIIQAGSVKGAAI</sequence>
<feature type="binding site" evidence="9">
    <location>
        <position position="21"/>
    </location>
    <ligand>
        <name>NADPH</name>
        <dbReference type="ChEBI" id="CHEBI:57783"/>
    </ligand>
</feature>
<evidence type="ECO:0000256" key="2">
    <source>
        <dbReference type="ARBA" id="ARBA00006825"/>
    </source>
</evidence>
<dbReference type="Proteomes" id="UP000242687">
    <property type="component" value="Unassembled WGS sequence"/>
</dbReference>
<keyword evidence="14" id="KW-1185">Reference proteome</keyword>
<dbReference type="EC" id="1.1.1.267" evidence="9"/>
<comment type="cofactor">
    <cofactor evidence="9">
        <name>Mg(2+)</name>
        <dbReference type="ChEBI" id="CHEBI:18420"/>
    </cofactor>
    <cofactor evidence="9">
        <name>Mn(2+)</name>
        <dbReference type="ChEBI" id="CHEBI:29035"/>
    </cofactor>
</comment>
<dbReference type="UniPathway" id="UPA00056">
    <property type="reaction ID" value="UER00092"/>
</dbReference>
<dbReference type="FunFam" id="3.40.50.720:FF:000045">
    <property type="entry name" value="1-deoxy-D-xylulose 5-phosphate reductoisomerase"/>
    <property type="match status" value="1"/>
</dbReference>
<feature type="domain" description="1-deoxy-D-xylulose 5-phosphate reductoisomerase C-terminal" evidence="11">
    <location>
        <begin position="154"/>
        <end position="237"/>
    </location>
</feature>
<dbReference type="NCBIfam" id="NF009114">
    <property type="entry name" value="PRK12464.1"/>
    <property type="match status" value="1"/>
</dbReference>
<evidence type="ECO:0000313" key="14">
    <source>
        <dbReference type="Proteomes" id="UP000242687"/>
    </source>
</evidence>
<evidence type="ECO:0000259" key="12">
    <source>
        <dbReference type="Pfam" id="PF13288"/>
    </source>
</evidence>
<evidence type="ECO:0000256" key="3">
    <source>
        <dbReference type="ARBA" id="ARBA00022723"/>
    </source>
</evidence>
<dbReference type="GO" id="GO:0070402">
    <property type="term" value="F:NADPH binding"/>
    <property type="evidence" value="ECO:0007669"/>
    <property type="project" value="InterPro"/>
</dbReference>
<evidence type="ECO:0000256" key="1">
    <source>
        <dbReference type="ARBA" id="ARBA00005094"/>
    </source>
</evidence>
<dbReference type="NCBIfam" id="TIGR00243">
    <property type="entry name" value="Dxr"/>
    <property type="match status" value="1"/>
</dbReference>
<reference evidence="13 14" key="1">
    <citation type="submission" date="2017-11" db="EMBL/GenBank/DDBJ databases">
        <title>Genomic Encyclopedia of Archaeal and Bacterial Type Strains, Phase II (KMG-II): From Individual Species to Whole Genera.</title>
        <authorList>
            <person name="Goeker M."/>
        </authorList>
    </citation>
    <scope>NUCLEOTIDE SEQUENCE [LARGE SCALE GENOMIC DNA]</scope>
    <source>
        <strain evidence="13 14">DSM 28175</strain>
    </source>
</reference>
<dbReference type="AlphaFoldDB" id="A0A2H9VLR6"/>
<keyword evidence="4 9" id="KW-0521">NADP</keyword>
<feature type="binding site" evidence="9">
    <location>
        <position position="184"/>
    </location>
    <ligand>
        <name>1-deoxy-D-xylulose 5-phosphate</name>
        <dbReference type="ChEBI" id="CHEBI:57792"/>
    </ligand>
</feature>
<feature type="binding site" evidence="9">
    <location>
        <position position="226"/>
    </location>
    <ligand>
        <name>1-deoxy-D-xylulose 5-phosphate</name>
        <dbReference type="ChEBI" id="CHEBI:57792"/>
    </ligand>
</feature>
<proteinExistence type="inferred from homology"/>
<comment type="catalytic activity">
    <reaction evidence="8">
        <text>2-C-methyl-D-erythritol 4-phosphate + NADP(+) = 1-deoxy-D-xylulose 5-phosphate + NADPH + H(+)</text>
        <dbReference type="Rhea" id="RHEA:13717"/>
        <dbReference type="ChEBI" id="CHEBI:15378"/>
        <dbReference type="ChEBI" id="CHEBI:57783"/>
        <dbReference type="ChEBI" id="CHEBI:57792"/>
        <dbReference type="ChEBI" id="CHEBI:58262"/>
        <dbReference type="ChEBI" id="CHEBI:58349"/>
        <dbReference type="EC" id="1.1.1.267"/>
    </reaction>
    <physiologicalReaction direction="right-to-left" evidence="8">
        <dbReference type="Rhea" id="RHEA:13719"/>
    </physiologicalReaction>
</comment>
<dbReference type="SUPFAM" id="SSF51735">
    <property type="entry name" value="NAD(P)-binding Rossmann-fold domains"/>
    <property type="match status" value="1"/>
</dbReference>
<feature type="binding site" evidence="9">
    <location>
        <position position="160"/>
    </location>
    <ligand>
        <name>1-deoxy-D-xylulose 5-phosphate</name>
        <dbReference type="ChEBI" id="CHEBI:57792"/>
    </ligand>
</feature>
<dbReference type="Pfam" id="PF08436">
    <property type="entry name" value="DXP_redisom_C"/>
    <property type="match status" value="1"/>
</dbReference>
<comment type="caution">
    <text evidence="13">The sequence shown here is derived from an EMBL/GenBank/DDBJ whole genome shotgun (WGS) entry which is preliminary data.</text>
</comment>
<evidence type="ECO:0000256" key="7">
    <source>
        <dbReference type="ARBA" id="ARBA00023229"/>
    </source>
</evidence>
<dbReference type="PIRSF" id="PIRSF006205">
    <property type="entry name" value="Dxp_reductismrs"/>
    <property type="match status" value="1"/>
</dbReference>
<dbReference type="GO" id="GO:0030604">
    <property type="term" value="F:1-deoxy-D-xylulose-5-phosphate reductoisomerase activity"/>
    <property type="evidence" value="ECO:0007669"/>
    <property type="project" value="UniProtKB-UniRule"/>
</dbReference>
<keyword evidence="5 9" id="KW-0560">Oxidoreductase</keyword>
<dbReference type="SUPFAM" id="SSF69055">
    <property type="entry name" value="1-deoxy-D-xylulose-5-phosphate reductoisomerase, C-terminal domain"/>
    <property type="match status" value="1"/>
</dbReference>
<feature type="binding site" evidence="9">
    <location>
        <position position="133"/>
    </location>
    <ligand>
        <name>1-deoxy-D-xylulose 5-phosphate</name>
        <dbReference type="ChEBI" id="CHEBI:57792"/>
    </ligand>
</feature>
<dbReference type="InterPro" id="IPR036291">
    <property type="entry name" value="NAD(P)-bd_dom_sf"/>
</dbReference>
<comment type="similarity">
    <text evidence="2 9">Belongs to the DXR family.</text>
</comment>
<dbReference type="Pfam" id="PF13288">
    <property type="entry name" value="DXPR_C"/>
    <property type="match status" value="1"/>
</dbReference>
<comment type="caution">
    <text evidence="9">Lacks conserved residue(s) required for the propagation of feature annotation.</text>
</comment>